<comment type="caution">
    <text evidence="7">The sequence shown here is derived from an EMBL/GenBank/DDBJ whole genome shotgun (WGS) entry which is preliminary data.</text>
</comment>
<proteinExistence type="predicted"/>
<dbReference type="GO" id="GO:0000981">
    <property type="term" value="F:DNA-binding transcription factor activity, RNA polymerase II-specific"/>
    <property type="evidence" value="ECO:0007669"/>
    <property type="project" value="TreeGrafter"/>
</dbReference>
<evidence type="ECO:0000256" key="5">
    <source>
        <dbReference type="PROSITE-ProRule" id="PRU00042"/>
    </source>
</evidence>
<evidence type="ECO:0000256" key="1">
    <source>
        <dbReference type="ARBA" id="ARBA00022723"/>
    </source>
</evidence>
<dbReference type="Gene3D" id="3.30.160.60">
    <property type="entry name" value="Classic Zinc Finger"/>
    <property type="match status" value="2"/>
</dbReference>
<dbReference type="EMBL" id="SRPY01000473">
    <property type="protein sequence ID" value="KAG5922929.1"/>
    <property type="molecule type" value="Genomic_DNA"/>
</dbReference>
<dbReference type="InterPro" id="IPR013087">
    <property type="entry name" value="Znf_C2H2_type"/>
</dbReference>
<sequence length="225" mass="26508">MYECDTCYREFATHQAVCQHMNALDHWAPVYPCETCDYEFRFEEDARDHMETYGHYRHYCKSCDRHFMNENCLRQASYTTASGLSHHLETGSCSRAPSLNRETILRAIRQRDAHGLITNRQIEWRDEEHLDYKATNQAFNGVNWECYLCHREFGSRNGLNQHLSSPRHKEKAYKCPNTRGGCQKLFASLAALFGHLESEQCSFMRFENVQKQAKRILDSRKMISF</sequence>
<dbReference type="GO" id="GO:0005634">
    <property type="term" value="C:nucleus"/>
    <property type="evidence" value="ECO:0007669"/>
    <property type="project" value="TreeGrafter"/>
</dbReference>
<dbReference type="InterPro" id="IPR036236">
    <property type="entry name" value="Znf_C2H2_sf"/>
</dbReference>
<dbReference type="PANTHER" id="PTHR24409">
    <property type="entry name" value="ZINC FINGER PROTEIN 142"/>
    <property type="match status" value="1"/>
</dbReference>
<dbReference type="OrthoDB" id="6077919at2759"/>
<dbReference type="PANTHER" id="PTHR24409:SF356">
    <property type="entry name" value="C2H2 FINGER DOMAIN TRANSCRIPTION FACTOR (EUROFUNG)"/>
    <property type="match status" value="1"/>
</dbReference>
<dbReference type="GO" id="GO:0008270">
    <property type="term" value="F:zinc ion binding"/>
    <property type="evidence" value="ECO:0007669"/>
    <property type="project" value="UniProtKB-KW"/>
</dbReference>
<dbReference type="AlphaFoldDB" id="A0A8K0J400"/>
<evidence type="ECO:0000256" key="2">
    <source>
        <dbReference type="ARBA" id="ARBA00022737"/>
    </source>
</evidence>
<gene>
    <name evidence="7" type="ORF">E4U42_005134</name>
</gene>
<dbReference type="SMART" id="SM00355">
    <property type="entry name" value="ZnF_C2H2"/>
    <property type="match status" value="3"/>
</dbReference>
<dbReference type="PROSITE" id="PS50157">
    <property type="entry name" value="ZINC_FINGER_C2H2_2"/>
    <property type="match status" value="1"/>
</dbReference>
<organism evidence="7 8">
    <name type="scientific">Claviceps africana</name>
    <dbReference type="NCBI Taxonomy" id="83212"/>
    <lineage>
        <taxon>Eukaryota</taxon>
        <taxon>Fungi</taxon>
        <taxon>Dikarya</taxon>
        <taxon>Ascomycota</taxon>
        <taxon>Pezizomycotina</taxon>
        <taxon>Sordariomycetes</taxon>
        <taxon>Hypocreomycetidae</taxon>
        <taxon>Hypocreales</taxon>
        <taxon>Clavicipitaceae</taxon>
        <taxon>Claviceps</taxon>
    </lineage>
</organism>
<dbReference type="PROSITE" id="PS00028">
    <property type="entry name" value="ZINC_FINGER_C2H2_1"/>
    <property type="match status" value="3"/>
</dbReference>
<dbReference type="GO" id="GO:0000977">
    <property type="term" value="F:RNA polymerase II transcription regulatory region sequence-specific DNA binding"/>
    <property type="evidence" value="ECO:0007669"/>
    <property type="project" value="TreeGrafter"/>
</dbReference>
<evidence type="ECO:0000259" key="6">
    <source>
        <dbReference type="PROSITE" id="PS50157"/>
    </source>
</evidence>
<evidence type="ECO:0000313" key="7">
    <source>
        <dbReference type="EMBL" id="KAG5922929.1"/>
    </source>
</evidence>
<keyword evidence="3 5" id="KW-0863">Zinc-finger</keyword>
<keyword evidence="2" id="KW-0677">Repeat</keyword>
<accession>A0A8K0J400</accession>
<dbReference type="Proteomes" id="UP000811619">
    <property type="component" value="Unassembled WGS sequence"/>
</dbReference>
<feature type="domain" description="C2H2-type" evidence="6">
    <location>
        <begin position="144"/>
        <end position="173"/>
    </location>
</feature>
<name>A0A8K0J400_9HYPO</name>
<evidence type="ECO:0000313" key="8">
    <source>
        <dbReference type="Proteomes" id="UP000811619"/>
    </source>
</evidence>
<evidence type="ECO:0000256" key="4">
    <source>
        <dbReference type="ARBA" id="ARBA00022833"/>
    </source>
</evidence>
<evidence type="ECO:0000256" key="3">
    <source>
        <dbReference type="ARBA" id="ARBA00022771"/>
    </source>
</evidence>
<dbReference type="SUPFAM" id="SSF57667">
    <property type="entry name" value="beta-beta-alpha zinc fingers"/>
    <property type="match status" value="1"/>
</dbReference>
<keyword evidence="4" id="KW-0862">Zinc</keyword>
<keyword evidence="1" id="KW-0479">Metal-binding</keyword>
<protein>
    <recommendedName>
        <fullName evidence="6">C2H2-type domain-containing protein</fullName>
    </recommendedName>
</protein>
<reference evidence="7" key="1">
    <citation type="journal article" date="2020" name="bioRxiv">
        <title>Whole genome comparisons of ergot fungi reveals the divergence and evolution of species within the genus Claviceps are the result of varying mechanisms driving genome evolution and host range expansion.</title>
        <authorList>
            <person name="Wyka S.A."/>
            <person name="Mondo S.J."/>
            <person name="Liu M."/>
            <person name="Dettman J."/>
            <person name="Nalam V."/>
            <person name="Broders K.D."/>
        </authorList>
    </citation>
    <scope>NUCLEOTIDE SEQUENCE</scope>
    <source>
        <strain evidence="7">CCC 489</strain>
    </source>
</reference>
<keyword evidence="8" id="KW-1185">Reference proteome</keyword>
<dbReference type="Pfam" id="PF12874">
    <property type="entry name" value="zf-met"/>
    <property type="match status" value="1"/>
</dbReference>